<protein>
    <submittedName>
        <fullName evidence="1">Uncharacterized protein</fullName>
    </submittedName>
</protein>
<keyword evidence="2" id="KW-1185">Reference proteome</keyword>
<name>A0ACD5WRY4_AVESA</name>
<reference evidence="1" key="1">
    <citation type="submission" date="2021-05" db="EMBL/GenBank/DDBJ databases">
        <authorList>
            <person name="Scholz U."/>
            <person name="Mascher M."/>
            <person name="Fiebig A."/>
        </authorList>
    </citation>
    <scope>NUCLEOTIDE SEQUENCE [LARGE SCALE GENOMIC DNA]</scope>
</reference>
<evidence type="ECO:0000313" key="2">
    <source>
        <dbReference type="Proteomes" id="UP001732700"/>
    </source>
</evidence>
<organism evidence="1 2">
    <name type="scientific">Avena sativa</name>
    <name type="common">Oat</name>
    <dbReference type="NCBI Taxonomy" id="4498"/>
    <lineage>
        <taxon>Eukaryota</taxon>
        <taxon>Viridiplantae</taxon>
        <taxon>Streptophyta</taxon>
        <taxon>Embryophyta</taxon>
        <taxon>Tracheophyta</taxon>
        <taxon>Spermatophyta</taxon>
        <taxon>Magnoliopsida</taxon>
        <taxon>Liliopsida</taxon>
        <taxon>Poales</taxon>
        <taxon>Poaceae</taxon>
        <taxon>BOP clade</taxon>
        <taxon>Pooideae</taxon>
        <taxon>Poodae</taxon>
        <taxon>Poeae</taxon>
        <taxon>Poeae Chloroplast Group 1 (Aveneae type)</taxon>
        <taxon>Aveninae</taxon>
        <taxon>Avena</taxon>
    </lineage>
</organism>
<proteinExistence type="predicted"/>
<sequence length="138" mass="15107">MARLLLLAALLVSVHAAVATRADYCYPFMGLPGRPLEGCREYVAQQTCGTGIIGAPPFPMSALKAQCCQELAKIQQHCRCEALRYFMGPKSHPDESIIMGLPGCPREPQRDFARTLVTPAECNVPTIHNTPFCLAMDE</sequence>
<accession>A0ACD5WRY4</accession>
<reference evidence="1" key="2">
    <citation type="submission" date="2025-09" db="UniProtKB">
        <authorList>
            <consortium name="EnsemblPlants"/>
        </authorList>
    </citation>
    <scope>IDENTIFICATION</scope>
</reference>
<evidence type="ECO:0000313" key="1">
    <source>
        <dbReference type="EnsemblPlants" id="AVESA.00010b.r2.4CG1273295.1.CDS.1"/>
    </source>
</evidence>
<dbReference type="EnsemblPlants" id="AVESA.00010b.r2.4CG1273295.1">
    <property type="protein sequence ID" value="AVESA.00010b.r2.4CG1273295.1.CDS.1"/>
    <property type="gene ID" value="AVESA.00010b.r2.4CG1273295"/>
</dbReference>
<dbReference type="Proteomes" id="UP001732700">
    <property type="component" value="Chromosome 4C"/>
</dbReference>